<dbReference type="GO" id="GO:0035251">
    <property type="term" value="F:UDP-glucosyltransferase activity"/>
    <property type="evidence" value="ECO:0007669"/>
    <property type="project" value="TreeGrafter"/>
</dbReference>
<proteinExistence type="inferred from homology"/>
<name>A0AAD8I3B9_9APIA</name>
<comment type="pathway">
    <text evidence="1">Secondary metabolite biosynthesis; terpenoid biosynthesis.</text>
</comment>
<evidence type="ECO:0000256" key="2">
    <source>
        <dbReference type="ARBA" id="ARBA00009995"/>
    </source>
</evidence>
<comment type="similarity">
    <text evidence="2 6">Belongs to the UDP-glycosyltransferase family.</text>
</comment>
<evidence type="ECO:0000256" key="7">
    <source>
        <dbReference type="SAM" id="Coils"/>
    </source>
</evidence>
<keyword evidence="3 6" id="KW-0328">Glycosyltransferase</keyword>
<evidence type="ECO:0000313" key="8">
    <source>
        <dbReference type="EMBL" id="KAK1378354.1"/>
    </source>
</evidence>
<keyword evidence="7" id="KW-0175">Coiled coil</keyword>
<evidence type="ECO:0000256" key="6">
    <source>
        <dbReference type="RuleBase" id="RU003718"/>
    </source>
</evidence>
<evidence type="ECO:0000256" key="1">
    <source>
        <dbReference type="ARBA" id="ARBA00004721"/>
    </source>
</evidence>
<dbReference type="Gene3D" id="3.40.50.2000">
    <property type="entry name" value="Glycogen Phosphorylase B"/>
    <property type="match status" value="2"/>
</dbReference>
<dbReference type="PROSITE" id="PS00375">
    <property type="entry name" value="UDPGT"/>
    <property type="match status" value="1"/>
</dbReference>
<dbReference type="PANTHER" id="PTHR48047">
    <property type="entry name" value="GLYCOSYLTRANSFERASE"/>
    <property type="match status" value="1"/>
</dbReference>
<evidence type="ECO:0000256" key="4">
    <source>
        <dbReference type="ARBA" id="ARBA00022679"/>
    </source>
</evidence>
<dbReference type="InterPro" id="IPR002213">
    <property type="entry name" value="UDP_glucos_trans"/>
</dbReference>
<dbReference type="AlphaFoldDB" id="A0AAD8I3B9"/>
<organism evidence="8 9">
    <name type="scientific">Heracleum sosnowskyi</name>
    <dbReference type="NCBI Taxonomy" id="360622"/>
    <lineage>
        <taxon>Eukaryota</taxon>
        <taxon>Viridiplantae</taxon>
        <taxon>Streptophyta</taxon>
        <taxon>Embryophyta</taxon>
        <taxon>Tracheophyta</taxon>
        <taxon>Spermatophyta</taxon>
        <taxon>Magnoliopsida</taxon>
        <taxon>eudicotyledons</taxon>
        <taxon>Gunneridae</taxon>
        <taxon>Pentapetalae</taxon>
        <taxon>asterids</taxon>
        <taxon>campanulids</taxon>
        <taxon>Apiales</taxon>
        <taxon>Apiaceae</taxon>
        <taxon>Apioideae</taxon>
        <taxon>apioid superclade</taxon>
        <taxon>Tordylieae</taxon>
        <taxon>Tordyliinae</taxon>
        <taxon>Heracleum</taxon>
    </lineage>
</organism>
<dbReference type="SUPFAM" id="SSF53756">
    <property type="entry name" value="UDP-Glycosyltransferase/glycogen phosphorylase"/>
    <property type="match status" value="1"/>
</dbReference>
<dbReference type="Proteomes" id="UP001237642">
    <property type="component" value="Unassembled WGS sequence"/>
</dbReference>
<keyword evidence="9" id="KW-1185">Reference proteome</keyword>
<sequence>MLSSPPDVIISDMFFPWTTDFAIRIGVPRIVFQATIIFAQTLKQAVREPDSPHRKVESDYEPFVIPNLPHKITMTRSQLPDYVRTPNGYTQLMEQWREAELKSYGIVVNNFSEFESVYTDCYKNVMGGKIKIFHVGPTSLIHLSSNDKAERGHKTVITKNECLSWLNGKKPNSVIYVCFGSACIFPDTQLMEIACALESCEYDFIWVVLGKDDEKDDDMIKWTPPGFNQTVIKTKRGLIIKGWAPQVLILDHPSVGGFLSHCGGNSVIESVSYGVPMATWPLYAEHFYIEKLLTQVYGIGVEVGVEDWNLWVDCGKKIIKREKIEKALKKLMNGEDEMVKEMRKKIKELREVAKKAVQVGGSSHKNLMVLIEELKQLRDQKILN</sequence>
<dbReference type="InterPro" id="IPR035595">
    <property type="entry name" value="UDP_glycos_trans_CS"/>
</dbReference>
<dbReference type="PANTHER" id="PTHR48047:SF182">
    <property type="entry name" value="GLYCOSYLTRANSFERASE"/>
    <property type="match status" value="1"/>
</dbReference>
<reference evidence="8" key="2">
    <citation type="submission" date="2023-05" db="EMBL/GenBank/DDBJ databases">
        <authorList>
            <person name="Schelkunov M.I."/>
        </authorList>
    </citation>
    <scope>NUCLEOTIDE SEQUENCE</scope>
    <source>
        <strain evidence="8">Hsosn_3</strain>
        <tissue evidence="8">Leaf</tissue>
    </source>
</reference>
<reference evidence="8" key="1">
    <citation type="submission" date="2023-02" db="EMBL/GenBank/DDBJ databases">
        <title>Genome of toxic invasive species Heracleum sosnowskyi carries increased number of genes despite the absence of recent whole-genome duplications.</title>
        <authorList>
            <person name="Schelkunov M."/>
            <person name="Shtratnikova V."/>
            <person name="Makarenko M."/>
            <person name="Klepikova A."/>
            <person name="Omelchenko D."/>
            <person name="Novikova G."/>
            <person name="Obukhova E."/>
            <person name="Bogdanov V."/>
            <person name="Penin A."/>
            <person name="Logacheva M."/>
        </authorList>
    </citation>
    <scope>NUCLEOTIDE SEQUENCE</scope>
    <source>
        <strain evidence="8">Hsosn_3</strain>
        <tissue evidence="8">Leaf</tissue>
    </source>
</reference>
<dbReference type="Pfam" id="PF00201">
    <property type="entry name" value="UDPGT"/>
    <property type="match status" value="1"/>
</dbReference>
<evidence type="ECO:0000256" key="5">
    <source>
        <dbReference type="ARBA" id="ARBA00023229"/>
    </source>
</evidence>
<feature type="coiled-coil region" evidence="7">
    <location>
        <begin position="332"/>
        <end position="359"/>
    </location>
</feature>
<dbReference type="GO" id="GO:0008299">
    <property type="term" value="P:isoprenoid biosynthetic process"/>
    <property type="evidence" value="ECO:0007669"/>
    <property type="project" value="UniProtKB-KW"/>
</dbReference>
<keyword evidence="5" id="KW-0414">Isoprene biosynthesis</keyword>
<protein>
    <submittedName>
        <fullName evidence="8">UDP-glucose flavonoid 3-O-glucosyltransferase 7-like</fullName>
    </submittedName>
</protein>
<comment type="caution">
    <text evidence="8">The sequence shown here is derived from an EMBL/GenBank/DDBJ whole genome shotgun (WGS) entry which is preliminary data.</text>
</comment>
<dbReference type="CDD" id="cd03784">
    <property type="entry name" value="GT1_Gtf-like"/>
    <property type="match status" value="1"/>
</dbReference>
<dbReference type="FunFam" id="3.40.50.2000:FF:000202">
    <property type="entry name" value="Glycosyltransferase"/>
    <property type="match status" value="1"/>
</dbReference>
<evidence type="ECO:0000313" key="9">
    <source>
        <dbReference type="Proteomes" id="UP001237642"/>
    </source>
</evidence>
<gene>
    <name evidence="8" type="ORF">POM88_025098</name>
</gene>
<keyword evidence="4 6" id="KW-0808">Transferase</keyword>
<evidence type="ECO:0000256" key="3">
    <source>
        <dbReference type="ARBA" id="ARBA00022676"/>
    </source>
</evidence>
<accession>A0AAD8I3B9</accession>
<dbReference type="EMBL" id="JAUIZM010000006">
    <property type="protein sequence ID" value="KAK1378354.1"/>
    <property type="molecule type" value="Genomic_DNA"/>
</dbReference>